<dbReference type="InterPro" id="IPR024167">
    <property type="entry name" value="Cytochrome_c4-like"/>
</dbReference>
<evidence type="ECO:0000256" key="6">
    <source>
        <dbReference type="ARBA" id="ARBA00022982"/>
    </source>
</evidence>
<keyword evidence="7 9" id="KW-0408">Iron</keyword>
<evidence type="ECO:0000313" key="12">
    <source>
        <dbReference type="EMBL" id="EXI65364.1"/>
    </source>
</evidence>
<keyword evidence="2" id="KW-0813">Transport</keyword>
<sequence>MFKTASMLGVAFLGVTGAALAAGNADLGQAKAEVCAACHGPDGNSIALPPPADPWPKLAGQLPEYVIKQVHDFKSGRRKNEQMSPQAQAVAEADLADIAAYFARQTMKANEVSDKELLAKGEQIFFKGKGRPQVVPACIGCHGRSGEGNRDWGKLMSRAPTVLAPAIGGQHANYLELQLKAYRDGSRANDQARVMRDIAARLSDADIAAVAEYAATRGSN</sequence>
<feature type="binding site" description="covalent" evidence="8">
    <location>
        <position position="38"/>
    </location>
    <ligand>
        <name>heme c</name>
        <dbReference type="ChEBI" id="CHEBI:61717"/>
        <label>1</label>
    </ligand>
</feature>
<gene>
    <name evidence="12" type="ORF">AW08_03284</name>
</gene>
<evidence type="ECO:0000256" key="5">
    <source>
        <dbReference type="ARBA" id="ARBA00022764"/>
    </source>
</evidence>
<protein>
    <submittedName>
        <fullName evidence="12">Cytochrome c4</fullName>
    </submittedName>
</protein>
<feature type="binding site" description="axial binding residue" evidence="9">
    <location>
        <position position="39"/>
    </location>
    <ligand>
        <name>heme c</name>
        <dbReference type="ChEBI" id="CHEBI:61717"/>
        <label>1</label>
    </ligand>
    <ligandPart>
        <name>Fe</name>
        <dbReference type="ChEBI" id="CHEBI:18248"/>
    </ligandPart>
</feature>
<keyword evidence="3 8" id="KW-0349">Heme</keyword>
<evidence type="ECO:0000256" key="4">
    <source>
        <dbReference type="ARBA" id="ARBA00022723"/>
    </source>
</evidence>
<dbReference type="STRING" id="1454001.AW08_03284"/>
<keyword evidence="5" id="KW-0574">Periplasm</keyword>
<dbReference type="EMBL" id="JFAX01000024">
    <property type="protein sequence ID" value="EXI65364.1"/>
    <property type="molecule type" value="Genomic_DNA"/>
</dbReference>
<dbReference type="InterPro" id="IPR036909">
    <property type="entry name" value="Cyt_c-like_dom_sf"/>
</dbReference>
<feature type="binding site" description="covalent" evidence="8">
    <location>
        <position position="35"/>
    </location>
    <ligand>
        <name>heme c</name>
        <dbReference type="ChEBI" id="CHEBI:61717"/>
        <label>1</label>
    </ligand>
</feature>
<feature type="domain" description="Cytochrome c" evidence="11">
    <location>
        <begin position="18"/>
        <end position="106"/>
    </location>
</feature>
<keyword evidence="4 9" id="KW-0479">Metal-binding</keyword>
<feature type="signal peptide" evidence="10">
    <location>
        <begin position="1"/>
        <end position="21"/>
    </location>
</feature>
<comment type="subcellular location">
    <subcellularLocation>
        <location evidence="1">Periplasm</location>
    </subcellularLocation>
</comment>
<evidence type="ECO:0000259" key="11">
    <source>
        <dbReference type="PROSITE" id="PS51007"/>
    </source>
</evidence>
<dbReference type="Proteomes" id="UP000020218">
    <property type="component" value="Unassembled WGS sequence"/>
</dbReference>
<dbReference type="Gene3D" id="1.10.760.10">
    <property type="entry name" value="Cytochrome c-like domain"/>
    <property type="match status" value="2"/>
</dbReference>
<feature type="binding site" description="axial binding residue" evidence="9">
    <location>
        <position position="195"/>
    </location>
    <ligand>
        <name>heme c</name>
        <dbReference type="ChEBI" id="CHEBI:61717"/>
        <label>2</label>
    </ligand>
    <ligandPart>
        <name>Fe</name>
        <dbReference type="ChEBI" id="CHEBI:18248"/>
    </ligandPart>
</feature>
<feature type="binding site" description="covalent" evidence="8">
    <location>
        <position position="141"/>
    </location>
    <ligand>
        <name>heme c</name>
        <dbReference type="ChEBI" id="CHEBI:61717"/>
        <label>2</label>
    </ligand>
</feature>
<dbReference type="GO" id="GO:0005506">
    <property type="term" value="F:iron ion binding"/>
    <property type="evidence" value="ECO:0007669"/>
    <property type="project" value="InterPro"/>
</dbReference>
<proteinExistence type="predicted"/>
<evidence type="ECO:0000256" key="1">
    <source>
        <dbReference type="ARBA" id="ARBA00004418"/>
    </source>
</evidence>
<feature type="binding site" description="axial binding residue" evidence="9">
    <location>
        <position position="142"/>
    </location>
    <ligand>
        <name>heme c</name>
        <dbReference type="ChEBI" id="CHEBI:61717"/>
        <label>2</label>
    </ligand>
    <ligandPart>
        <name>Fe</name>
        <dbReference type="ChEBI" id="CHEBI:18248"/>
    </ligandPart>
</feature>
<dbReference type="GO" id="GO:0020037">
    <property type="term" value="F:heme binding"/>
    <property type="evidence" value="ECO:0007669"/>
    <property type="project" value="InterPro"/>
</dbReference>
<evidence type="ECO:0000256" key="2">
    <source>
        <dbReference type="ARBA" id="ARBA00022448"/>
    </source>
</evidence>
<organism evidence="12 13">
    <name type="scientific">Candidatus Accumulibacter adjunctus</name>
    <dbReference type="NCBI Taxonomy" id="1454001"/>
    <lineage>
        <taxon>Bacteria</taxon>
        <taxon>Pseudomonadati</taxon>
        <taxon>Pseudomonadota</taxon>
        <taxon>Betaproteobacteria</taxon>
        <taxon>Candidatus Accumulibacter</taxon>
    </lineage>
</organism>
<dbReference type="PIRSF" id="PIRSF000005">
    <property type="entry name" value="Cytochrome_c4"/>
    <property type="match status" value="1"/>
</dbReference>
<comment type="PTM">
    <text evidence="8">Binds 2 heme c groups covalently per subunit.</text>
</comment>
<accession>A0A011PGH8</accession>
<feature type="domain" description="Cytochrome c" evidence="11">
    <location>
        <begin position="116"/>
        <end position="218"/>
    </location>
</feature>
<feature type="binding site" description="axial binding residue" evidence="9">
    <location>
        <position position="83"/>
    </location>
    <ligand>
        <name>heme c</name>
        <dbReference type="ChEBI" id="CHEBI:61717"/>
        <label>1</label>
    </ligand>
    <ligandPart>
        <name>Fe</name>
        <dbReference type="ChEBI" id="CHEBI:18248"/>
    </ligandPart>
</feature>
<dbReference type="GO" id="GO:0009055">
    <property type="term" value="F:electron transfer activity"/>
    <property type="evidence" value="ECO:0007669"/>
    <property type="project" value="InterPro"/>
</dbReference>
<keyword evidence="13" id="KW-1185">Reference proteome</keyword>
<evidence type="ECO:0000256" key="3">
    <source>
        <dbReference type="ARBA" id="ARBA00022617"/>
    </source>
</evidence>
<dbReference type="InterPro" id="IPR050597">
    <property type="entry name" value="Cytochrome_c_Oxidase_Subunit"/>
</dbReference>
<reference evidence="12" key="1">
    <citation type="submission" date="2014-02" db="EMBL/GenBank/DDBJ databases">
        <title>Expanding our view of genomic diversity in Candidatus Accumulibacter clades.</title>
        <authorList>
            <person name="Skennerton C.T."/>
            <person name="Barr J.J."/>
            <person name="Slater F.R."/>
            <person name="Bond P.L."/>
            <person name="Tyson G.W."/>
        </authorList>
    </citation>
    <scope>NUCLEOTIDE SEQUENCE [LARGE SCALE GENOMIC DNA]</scope>
</reference>
<dbReference type="PROSITE" id="PS51007">
    <property type="entry name" value="CYTC"/>
    <property type="match status" value="2"/>
</dbReference>
<keyword evidence="10" id="KW-0732">Signal</keyword>
<feature type="binding site" description="covalent" evidence="8">
    <location>
        <position position="138"/>
    </location>
    <ligand>
        <name>heme c</name>
        <dbReference type="ChEBI" id="CHEBI:61717"/>
        <label>2</label>
    </ligand>
</feature>
<evidence type="ECO:0000256" key="10">
    <source>
        <dbReference type="SAM" id="SignalP"/>
    </source>
</evidence>
<evidence type="ECO:0000256" key="9">
    <source>
        <dbReference type="PIRSR" id="PIRSR000005-2"/>
    </source>
</evidence>
<dbReference type="PANTHER" id="PTHR33751:SF9">
    <property type="entry name" value="CYTOCHROME C4"/>
    <property type="match status" value="1"/>
</dbReference>
<dbReference type="PANTHER" id="PTHR33751">
    <property type="entry name" value="CBB3-TYPE CYTOCHROME C OXIDASE SUBUNIT FIXP"/>
    <property type="match status" value="1"/>
</dbReference>
<dbReference type="SUPFAM" id="SSF46626">
    <property type="entry name" value="Cytochrome c"/>
    <property type="match status" value="2"/>
</dbReference>
<evidence type="ECO:0000256" key="7">
    <source>
        <dbReference type="ARBA" id="ARBA00023004"/>
    </source>
</evidence>
<evidence type="ECO:0000313" key="13">
    <source>
        <dbReference type="Proteomes" id="UP000020218"/>
    </source>
</evidence>
<comment type="caution">
    <text evidence="12">The sequence shown here is derived from an EMBL/GenBank/DDBJ whole genome shotgun (WGS) entry which is preliminary data.</text>
</comment>
<dbReference type="GO" id="GO:0042597">
    <property type="term" value="C:periplasmic space"/>
    <property type="evidence" value="ECO:0007669"/>
    <property type="project" value="UniProtKB-SubCell"/>
</dbReference>
<evidence type="ECO:0000256" key="8">
    <source>
        <dbReference type="PIRSR" id="PIRSR000005-1"/>
    </source>
</evidence>
<dbReference type="Pfam" id="PF00034">
    <property type="entry name" value="Cytochrom_C"/>
    <property type="match status" value="2"/>
</dbReference>
<dbReference type="PATRIC" id="fig|1454001.3.peg.3331"/>
<feature type="chain" id="PRO_5001462764" evidence="10">
    <location>
        <begin position="22"/>
        <end position="220"/>
    </location>
</feature>
<keyword evidence="6" id="KW-0249">Electron transport</keyword>
<dbReference type="InterPro" id="IPR009056">
    <property type="entry name" value="Cyt_c-like_dom"/>
</dbReference>
<dbReference type="AlphaFoldDB" id="A0A011PGH8"/>
<name>A0A011PGH8_9PROT</name>